<protein>
    <submittedName>
        <fullName evidence="2">Flavin carrier protein 2</fullName>
    </submittedName>
</protein>
<name>A0A8H6ZFQ2_9AGAR</name>
<dbReference type="InterPro" id="IPR036869">
    <property type="entry name" value="J_dom_sf"/>
</dbReference>
<dbReference type="SUPFAM" id="SSF46565">
    <property type="entry name" value="Chaperone J-domain"/>
    <property type="match status" value="1"/>
</dbReference>
<accession>A0A8H6ZFQ2</accession>
<keyword evidence="3" id="KW-1185">Reference proteome</keyword>
<evidence type="ECO:0000256" key="1">
    <source>
        <dbReference type="SAM" id="MobiDB-lite"/>
    </source>
</evidence>
<dbReference type="AlphaFoldDB" id="A0A8H6ZFQ2"/>
<dbReference type="OrthoDB" id="445556at2759"/>
<evidence type="ECO:0000313" key="3">
    <source>
        <dbReference type="Proteomes" id="UP000623467"/>
    </source>
</evidence>
<dbReference type="Proteomes" id="UP000623467">
    <property type="component" value="Unassembled WGS sequence"/>
</dbReference>
<sequence>MLCRNLFKRVAHPCTRHVASKPAAQFPFPNLPNPTPHQVASKLTAQFPFTHPVFTDFSSSPACIAIGSESTMWVLNSSSFHLIQRNVDFDLVRIYHPDKVDQSVPSRVAHARFQAITAAYNALRTNSSTSLPGHDKADAPTPAARAMYKRSRNLYSGPQLADESWKDRVIVAGIIFVRVFSWRISAYLCSLKAAFCFVVQAAVARRAVLQDAISQPWNAAPPSSKAKPSNTAPSVDPRLAEPDPS</sequence>
<organism evidence="2 3">
    <name type="scientific">Mycena sanguinolenta</name>
    <dbReference type="NCBI Taxonomy" id="230812"/>
    <lineage>
        <taxon>Eukaryota</taxon>
        <taxon>Fungi</taxon>
        <taxon>Dikarya</taxon>
        <taxon>Basidiomycota</taxon>
        <taxon>Agaricomycotina</taxon>
        <taxon>Agaricomycetes</taxon>
        <taxon>Agaricomycetidae</taxon>
        <taxon>Agaricales</taxon>
        <taxon>Marasmiineae</taxon>
        <taxon>Mycenaceae</taxon>
        <taxon>Mycena</taxon>
    </lineage>
</organism>
<reference evidence="2" key="1">
    <citation type="submission" date="2020-05" db="EMBL/GenBank/DDBJ databases">
        <title>Mycena genomes resolve the evolution of fungal bioluminescence.</title>
        <authorList>
            <person name="Tsai I.J."/>
        </authorList>
    </citation>
    <scope>NUCLEOTIDE SEQUENCE</scope>
    <source>
        <strain evidence="2">160909Yilan</strain>
    </source>
</reference>
<dbReference type="EMBL" id="JACAZH010000001">
    <property type="protein sequence ID" value="KAF7376051.1"/>
    <property type="molecule type" value="Genomic_DNA"/>
</dbReference>
<proteinExistence type="predicted"/>
<comment type="caution">
    <text evidence="2">The sequence shown here is derived from an EMBL/GenBank/DDBJ whole genome shotgun (WGS) entry which is preliminary data.</text>
</comment>
<gene>
    <name evidence="2" type="ORF">MSAN_00019900</name>
</gene>
<evidence type="ECO:0000313" key="2">
    <source>
        <dbReference type="EMBL" id="KAF7376051.1"/>
    </source>
</evidence>
<feature type="region of interest" description="Disordered" evidence="1">
    <location>
        <begin position="216"/>
        <end position="245"/>
    </location>
</feature>